<feature type="domain" description="CN hydrolase" evidence="2">
    <location>
        <begin position="7"/>
        <end position="253"/>
    </location>
</feature>
<accession>A0A6A6DH83</accession>
<protein>
    <submittedName>
        <fullName evidence="3">Carbon-nitrogen hydrolase</fullName>
    </submittedName>
</protein>
<dbReference type="Proteomes" id="UP000800200">
    <property type="component" value="Unassembled WGS sequence"/>
</dbReference>
<dbReference type="AlphaFoldDB" id="A0A6A6DH83"/>
<keyword evidence="3" id="KW-0378">Hydrolase</keyword>
<dbReference type="Pfam" id="PF00795">
    <property type="entry name" value="CN_hydrolase"/>
    <property type="match status" value="1"/>
</dbReference>
<dbReference type="InterPro" id="IPR003010">
    <property type="entry name" value="C-N_Hydrolase"/>
</dbReference>
<dbReference type="GO" id="GO:0016787">
    <property type="term" value="F:hydrolase activity"/>
    <property type="evidence" value="ECO:0007669"/>
    <property type="project" value="UniProtKB-KW"/>
</dbReference>
<reference evidence="3" key="1">
    <citation type="journal article" date="2020" name="Stud. Mycol.">
        <title>101 Dothideomycetes genomes: a test case for predicting lifestyles and emergence of pathogens.</title>
        <authorList>
            <person name="Haridas S."/>
            <person name="Albert R."/>
            <person name="Binder M."/>
            <person name="Bloem J."/>
            <person name="Labutti K."/>
            <person name="Salamov A."/>
            <person name="Andreopoulos B."/>
            <person name="Baker S."/>
            <person name="Barry K."/>
            <person name="Bills G."/>
            <person name="Bluhm B."/>
            <person name="Cannon C."/>
            <person name="Castanera R."/>
            <person name="Culley D."/>
            <person name="Daum C."/>
            <person name="Ezra D."/>
            <person name="Gonzalez J."/>
            <person name="Henrissat B."/>
            <person name="Kuo A."/>
            <person name="Liang C."/>
            <person name="Lipzen A."/>
            <person name="Lutzoni F."/>
            <person name="Magnuson J."/>
            <person name="Mondo S."/>
            <person name="Nolan M."/>
            <person name="Ohm R."/>
            <person name="Pangilinan J."/>
            <person name="Park H.-J."/>
            <person name="Ramirez L."/>
            <person name="Alfaro M."/>
            <person name="Sun H."/>
            <person name="Tritt A."/>
            <person name="Yoshinaga Y."/>
            <person name="Zwiers L.-H."/>
            <person name="Turgeon B."/>
            <person name="Goodwin S."/>
            <person name="Spatafora J."/>
            <person name="Crous P."/>
            <person name="Grigoriev I."/>
        </authorList>
    </citation>
    <scope>NUCLEOTIDE SEQUENCE</scope>
    <source>
        <strain evidence="3">CBS 207.26</strain>
    </source>
</reference>
<dbReference type="OrthoDB" id="10250282at2759"/>
<proteinExistence type="inferred from homology"/>
<dbReference type="PROSITE" id="PS50263">
    <property type="entry name" value="CN_HYDROLASE"/>
    <property type="match status" value="1"/>
</dbReference>
<name>A0A6A6DH83_9PEZI</name>
<dbReference type="PANTHER" id="PTHR46044">
    <property type="entry name" value="NITRILASE"/>
    <property type="match status" value="1"/>
</dbReference>
<dbReference type="EMBL" id="ML994684">
    <property type="protein sequence ID" value="KAF2177752.1"/>
    <property type="molecule type" value="Genomic_DNA"/>
</dbReference>
<dbReference type="Gene3D" id="3.60.110.10">
    <property type="entry name" value="Carbon-nitrogen hydrolase"/>
    <property type="match status" value="1"/>
</dbReference>
<evidence type="ECO:0000313" key="3">
    <source>
        <dbReference type="EMBL" id="KAF2177752.1"/>
    </source>
</evidence>
<dbReference type="InterPro" id="IPR036526">
    <property type="entry name" value="C-N_Hydrolase_sf"/>
</dbReference>
<dbReference type="SUPFAM" id="SSF56317">
    <property type="entry name" value="Carbon-nitrogen hydrolase"/>
    <property type="match status" value="1"/>
</dbReference>
<evidence type="ECO:0000256" key="1">
    <source>
        <dbReference type="ARBA" id="ARBA00008129"/>
    </source>
</evidence>
<evidence type="ECO:0000313" key="4">
    <source>
        <dbReference type="Proteomes" id="UP000800200"/>
    </source>
</evidence>
<sequence>MAPTSKFMATTVHAAPVFMDKAGTIKKVISLIEQVGKEGIALLVFPETFLLGCPYWIECYTPLNRFSALAKHIEESVTVESNDTDLGAIPIRLSERTTDGFTLFNSQVLISSTGPIFGVHRKLQPTYAERYVWGKGSGSSLKTWKVPELECNVGGLACWEHTMNGTRQVLIMQDEHIHAGTWLALSTMKGFEEVADAQIEALMKTYALTALVFVITTSNYGDKSCLEWMGDNLGEQDLLDMVKVWVDTKGHYR</sequence>
<gene>
    <name evidence="3" type="ORF">K469DRAFT_742370</name>
</gene>
<organism evidence="3 4">
    <name type="scientific">Zopfia rhizophila CBS 207.26</name>
    <dbReference type="NCBI Taxonomy" id="1314779"/>
    <lineage>
        <taxon>Eukaryota</taxon>
        <taxon>Fungi</taxon>
        <taxon>Dikarya</taxon>
        <taxon>Ascomycota</taxon>
        <taxon>Pezizomycotina</taxon>
        <taxon>Dothideomycetes</taxon>
        <taxon>Dothideomycetes incertae sedis</taxon>
        <taxon>Zopfiaceae</taxon>
        <taxon>Zopfia</taxon>
    </lineage>
</organism>
<evidence type="ECO:0000259" key="2">
    <source>
        <dbReference type="PROSITE" id="PS50263"/>
    </source>
</evidence>
<dbReference type="InterPro" id="IPR044149">
    <property type="entry name" value="Nitrilases_CHs"/>
</dbReference>
<dbReference type="PANTHER" id="PTHR46044:SF1">
    <property type="entry name" value="CN HYDROLASE DOMAIN-CONTAINING PROTEIN"/>
    <property type="match status" value="1"/>
</dbReference>
<keyword evidence="4" id="KW-1185">Reference proteome</keyword>
<comment type="similarity">
    <text evidence="1">Belongs to the carbon-nitrogen hydrolase superfamily. Nitrilase family.</text>
</comment>